<evidence type="ECO:0000259" key="5">
    <source>
        <dbReference type="PROSITE" id="PS50977"/>
    </source>
</evidence>
<evidence type="ECO:0000256" key="1">
    <source>
        <dbReference type="ARBA" id="ARBA00023015"/>
    </source>
</evidence>
<evidence type="ECO:0000256" key="4">
    <source>
        <dbReference type="PROSITE-ProRule" id="PRU00335"/>
    </source>
</evidence>
<dbReference type="EMBL" id="CP071060">
    <property type="protein sequence ID" value="QSI77101.1"/>
    <property type="molecule type" value="Genomic_DNA"/>
</dbReference>
<accession>A0ABX7M877</accession>
<keyword evidence="2 4" id="KW-0238">DNA-binding</keyword>
<dbReference type="PANTHER" id="PTHR47506:SF1">
    <property type="entry name" value="HTH-TYPE TRANSCRIPTIONAL REGULATOR YJDC"/>
    <property type="match status" value="1"/>
</dbReference>
<keyword evidence="7" id="KW-1185">Reference proteome</keyword>
<name>A0ABX7M877_9RHOO</name>
<dbReference type="PANTHER" id="PTHR47506">
    <property type="entry name" value="TRANSCRIPTIONAL REGULATORY PROTEIN"/>
    <property type="match status" value="1"/>
</dbReference>
<keyword evidence="3" id="KW-0804">Transcription</keyword>
<organism evidence="6 7">
    <name type="scientific">Niveibacterium microcysteis</name>
    <dbReference type="NCBI Taxonomy" id="2811415"/>
    <lineage>
        <taxon>Bacteria</taxon>
        <taxon>Pseudomonadati</taxon>
        <taxon>Pseudomonadota</taxon>
        <taxon>Betaproteobacteria</taxon>
        <taxon>Rhodocyclales</taxon>
        <taxon>Rhodocyclaceae</taxon>
        <taxon>Niveibacterium</taxon>
    </lineage>
</organism>
<sequence length="205" mass="22093">MARPKSDTREQLIGQLVDLFYEYGYDGTTLALITARTGLGRASIYHHFPGGKDEMAVAVLMQADAWASAHVDTLLASPLPPRERLAAYLKVIDEVQYRASQLTPANAFGIGNGLARFGGGLRERFVKRAEHLADLLVDCGVAPAVAKRRAWEAKILIEGALVCSRVTGDLALYRGVMQQLQAQLLAPDDAPGLLPAGLNLPTCDP</sequence>
<evidence type="ECO:0000313" key="7">
    <source>
        <dbReference type="Proteomes" id="UP000663570"/>
    </source>
</evidence>
<gene>
    <name evidence="6" type="ORF">JY500_00165</name>
</gene>
<evidence type="ECO:0000313" key="6">
    <source>
        <dbReference type="EMBL" id="QSI77101.1"/>
    </source>
</evidence>
<dbReference type="InterPro" id="IPR009057">
    <property type="entry name" value="Homeodomain-like_sf"/>
</dbReference>
<protein>
    <submittedName>
        <fullName evidence="6">TetR/AcrR family transcriptional regulator</fullName>
    </submittedName>
</protein>
<reference evidence="6 7" key="1">
    <citation type="submission" date="2021-02" db="EMBL/GenBank/DDBJ databases">
        <title>Niveibacterium changnyeongensis HC41.</title>
        <authorList>
            <person name="Kang M."/>
        </authorList>
    </citation>
    <scope>NUCLEOTIDE SEQUENCE [LARGE SCALE GENOMIC DNA]</scope>
    <source>
        <strain evidence="6 7">HC41</strain>
    </source>
</reference>
<proteinExistence type="predicted"/>
<evidence type="ECO:0000256" key="2">
    <source>
        <dbReference type="ARBA" id="ARBA00023125"/>
    </source>
</evidence>
<dbReference type="Proteomes" id="UP000663570">
    <property type="component" value="Chromosome"/>
</dbReference>
<dbReference type="InterPro" id="IPR001647">
    <property type="entry name" value="HTH_TetR"/>
</dbReference>
<dbReference type="Pfam" id="PF00440">
    <property type="entry name" value="TetR_N"/>
    <property type="match status" value="1"/>
</dbReference>
<dbReference type="SUPFAM" id="SSF48498">
    <property type="entry name" value="Tetracyclin repressor-like, C-terminal domain"/>
    <property type="match status" value="1"/>
</dbReference>
<dbReference type="Gene3D" id="1.10.357.10">
    <property type="entry name" value="Tetracycline Repressor, domain 2"/>
    <property type="match status" value="1"/>
</dbReference>
<dbReference type="InterPro" id="IPR036271">
    <property type="entry name" value="Tet_transcr_reg_TetR-rel_C_sf"/>
</dbReference>
<dbReference type="PROSITE" id="PS50977">
    <property type="entry name" value="HTH_TETR_2"/>
    <property type="match status" value="1"/>
</dbReference>
<feature type="DNA-binding region" description="H-T-H motif" evidence="4">
    <location>
        <begin position="29"/>
        <end position="48"/>
    </location>
</feature>
<keyword evidence="1" id="KW-0805">Transcription regulation</keyword>
<evidence type="ECO:0000256" key="3">
    <source>
        <dbReference type="ARBA" id="ARBA00023163"/>
    </source>
</evidence>
<feature type="domain" description="HTH tetR-type" evidence="5">
    <location>
        <begin position="6"/>
        <end position="66"/>
    </location>
</feature>
<dbReference type="RefSeq" id="WP_206254647.1">
    <property type="nucleotide sequence ID" value="NZ_CP071060.1"/>
</dbReference>
<dbReference type="SUPFAM" id="SSF46689">
    <property type="entry name" value="Homeodomain-like"/>
    <property type="match status" value="1"/>
</dbReference>